<dbReference type="STRING" id="649638.Trad_2008"/>
<reference evidence="12 13" key="2">
    <citation type="journal article" date="2011" name="Stand. Genomic Sci.">
        <title>Complete genome sequence of Truepera radiovictrix type strain (RQ-24).</title>
        <authorList>
            <person name="Ivanova N."/>
            <person name="Rohde C."/>
            <person name="Munk C."/>
            <person name="Nolan M."/>
            <person name="Lucas S."/>
            <person name="Del Rio T.G."/>
            <person name="Tice H."/>
            <person name="Deshpande S."/>
            <person name="Cheng J.F."/>
            <person name="Tapia R."/>
            <person name="Han C."/>
            <person name="Goodwin L."/>
            <person name="Pitluck S."/>
            <person name="Liolios K."/>
            <person name="Mavromatis K."/>
            <person name="Mikhailova N."/>
            <person name="Pati A."/>
            <person name="Chen A."/>
            <person name="Palaniappan K."/>
            <person name="Land M."/>
            <person name="Hauser L."/>
            <person name="Chang Y.J."/>
            <person name="Jeffries C.D."/>
            <person name="Brambilla E."/>
            <person name="Rohde M."/>
            <person name="Goker M."/>
            <person name="Tindall B.J."/>
            <person name="Woyke T."/>
            <person name="Bristow J."/>
            <person name="Eisen J.A."/>
            <person name="Markowitz V."/>
            <person name="Hugenholtz P."/>
            <person name="Kyrpides N.C."/>
            <person name="Klenk H.P."/>
            <person name="Lapidus A."/>
        </authorList>
    </citation>
    <scope>NUCLEOTIDE SEQUENCE [LARGE SCALE GENOMIC DNA]</scope>
    <source>
        <strain evidence="13">DSM 17093 / CIP 108686 / LMG 22925 / RQ-24</strain>
    </source>
</reference>
<dbReference type="OrthoDB" id="9809356at2"/>
<dbReference type="SUPFAM" id="SSF53623">
    <property type="entry name" value="MurD-like peptide ligases, catalytic domain"/>
    <property type="match status" value="1"/>
</dbReference>
<dbReference type="EC" id="6.3.2.17" evidence="2"/>
<keyword evidence="5" id="KW-0547">Nucleotide-binding</keyword>
<name>D7CQY8_TRURR</name>
<dbReference type="HOGENOM" id="CLU_015869_1_1_0"/>
<feature type="domain" description="Mur ligase central" evidence="11">
    <location>
        <begin position="126"/>
        <end position="191"/>
    </location>
</feature>
<feature type="domain" description="Mur ligase C-terminal" evidence="10">
    <location>
        <begin position="277"/>
        <end position="383"/>
    </location>
</feature>
<keyword evidence="3" id="KW-0436">Ligase</keyword>
<dbReference type="InterPro" id="IPR036615">
    <property type="entry name" value="Mur_ligase_C_dom_sf"/>
</dbReference>
<evidence type="ECO:0000256" key="1">
    <source>
        <dbReference type="ARBA" id="ARBA00008276"/>
    </source>
</evidence>
<dbReference type="GO" id="GO:0005524">
    <property type="term" value="F:ATP binding"/>
    <property type="evidence" value="ECO:0007669"/>
    <property type="project" value="UniProtKB-KW"/>
</dbReference>
<keyword evidence="13" id="KW-1185">Reference proteome</keyword>
<dbReference type="InterPro" id="IPR004101">
    <property type="entry name" value="Mur_ligase_C"/>
</dbReference>
<evidence type="ECO:0000256" key="9">
    <source>
        <dbReference type="ARBA" id="ARBA00047493"/>
    </source>
</evidence>
<protein>
    <recommendedName>
        <fullName evidence="2">tetrahydrofolate synthase</fullName>
        <ecNumber evidence="2">6.3.2.17</ecNumber>
    </recommendedName>
    <alternativeName>
        <fullName evidence="8">Tetrahydrofolylpolyglutamate synthase</fullName>
    </alternativeName>
</protein>
<keyword evidence="7" id="KW-0460">Magnesium</keyword>
<dbReference type="KEGG" id="tra:Trad_2008"/>
<proteinExistence type="inferred from homology"/>
<evidence type="ECO:0000256" key="2">
    <source>
        <dbReference type="ARBA" id="ARBA00013025"/>
    </source>
</evidence>
<evidence type="ECO:0000259" key="10">
    <source>
        <dbReference type="Pfam" id="PF02875"/>
    </source>
</evidence>
<dbReference type="Pfam" id="PF02875">
    <property type="entry name" value="Mur_ligase_C"/>
    <property type="match status" value="1"/>
</dbReference>
<dbReference type="InterPro" id="IPR036565">
    <property type="entry name" value="Mur-like_cat_sf"/>
</dbReference>
<dbReference type="GO" id="GO:0046872">
    <property type="term" value="F:metal ion binding"/>
    <property type="evidence" value="ECO:0007669"/>
    <property type="project" value="UniProtKB-KW"/>
</dbReference>
<dbReference type="eggNOG" id="COG0285">
    <property type="taxonomic scope" value="Bacteria"/>
</dbReference>
<evidence type="ECO:0000256" key="7">
    <source>
        <dbReference type="ARBA" id="ARBA00022842"/>
    </source>
</evidence>
<dbReference type="NCBIfam" id="TIGR01499">
    <property type="entry name" value="folC"/>
    <property type="match status" value="1"/>
</dbReference>
<organism evidence="12 13">
    <name type="scientific">Truepera radiovictrix (strain DSM 17093 / CIP 108686 / LMG 22925 / RQ-24)</name>
    <dbReference type="NCBI Taxonomy" id="649638"/>
    <lineage>
        <taxon>Bacteria</taxon>
        <taxon>Thermotogati</taxon>
        <taxon>Deinococcota</taxon>
        <taxon>Deinococci</taxon>
        <taxon>Trueperales</taxon>
        <taxon>Trueperaceae</taxon>
        <taxon>Truepera</taxon>
    </lineage>
</organism>
<dbReference type="InterPro" id="IPR013221">
    <property type="entry name" value="Mur_ligase_cen"/>
</dbReference>
<accession>D7CQY8</accession>
<dbReference type="InterPro" id="IPR001645">
    <property type="entry name" value="Folylpolyglutamate_synth"/>
</dbReference>
<dbReference type="GO" id="GO:0008841">
    <property type="term" value="F:dihydrofolate synthase activity"/>
    <property type="evidence" value="ECO:0007669"/>
    <property type="project" value="TreeGrafter"/>
</dbReference>
<dbReference type="SUPFAM" id="SSF53244">
    <property type="entry name" value="MurD-like peptide ligases, peptide-binding domain"/>
    <property type="match status" value="1"/>
</dbReference>
<dbReference type="PANTHER" id="PTHR11136">
    <property type="entry name" value="FOLYLPOLYGLUTAMATE SYNTHASE-RELATED"/>
    <property type="match status" value="1"/>
</dbReference>
<keyword evidence="6" id="KW-0067">ATP-binding</keyword>
<dbReference type="Pfam" id="PF08245">
    <property type="entry name" value="Mur_ligase_M"/>
    <property type="match status" value="1"/>
</dbReference>
<evidence type="ECO:0000256" key="3">
    <source>
        <dbReference type="ARBA" id="ARBA00022598"/>
    </source>
</evidence>
<dbReference type="Gene3D" id="3.90.190.20">
    <property type="entry name" value="Mur ligase, C-terminal domain"/>
    <property type="match status" value="1"/>
</dbReference>
<evidence type="ECO:0000313" key="13">
    <source>
        <dbReference type="Proteomes" id="UP000000379"/>
    </source>
</evidence>
<sequence>MTTPSTPHPDYARSLEYLFAQTRAGAPRSAGRMRALMAQLGLLSPRNVIHVVGTNGKGSVAAALAAAYQAEGVRVGRFLSPHVSDFRERIAVDGEAVSEAEVVDFVARLKARGPLELAGAPPAFFELTLALALEHFARRGVEVAVVEAGVGAKHDATRALENVRSVVLTNVGRDHLDTLGPTLEDVARDKADAIRPGVPILSSATGEAVAVLAEVASARRSPLFLDLPKSRLFELPTGAAPRSPTQERNARLAAAALRLAGVSEAAIATGLQATLPGRAERFSLHGREVLLDGAHNPDAAEALLELARPPFVLVFGAQRKKLGEETLRVLEPHAERVVITDVQGEPSALAQPGRNHIPEPREALREALSSAPKSAQVLVAGSFYLAGQLRPLLLQSTLGAGASGTISARLSP</sequence>
<dbReference type="EMBL" id="CP002049">
    <property type="protein sequence ID" value="ADI15122.1"/>
    <property type="molecule type" value="Genomic_DNA"/>
</dbReference>
<dbReference type="AlphaFoldDB" id="D7CQY8"/>
<dbReference type="Proteomes" id="UP000000379">
    <property type="component" value="Chromosome"/>
</dbReference>
<evidence type="ECO:0000256" key="5">
    <source>
        <dbReference type="ARBA" id="ARBA00022741"/>
    </source>
</evidence>
<gene>
    <name evidence="12" type="ordered locus">Trad_2008</name>
</gene>
<dbReference type="Gene3D" id="3.40.1190.10">
    <property type="entry name" value="Mur-like, catalytic domain"/>
    <property type="match status" value="1"/>
</dbReference>
<comment type="similarity">
    <text evidence="1">Belongs to the folylpolyglutamate synthase family.</text>
</comment>
<keyword evidence="4" id="KW-0479">Metal-binding</keyword>
<evidence type="ECO:0000313" key="12">
    <source>
        <dbReference type="EMBL" id="ADI15122.1"/>
    </source>
</evidence>
<evidence type="ECO:0000256" key="6">
    <source>
        <dbReference type="ARBA" id="ARBA00022840"/>
    </source>
</evidence>
<dbReference type="GO" id="GO:0004326">
    <property type="term" value="F:tetrahydrofolylpolyglutamate synthase activity"/>
    <property type="evidence" value="ECO:0007669"/>
    <property type="project" value="UniProtKB-EC"/>
</dbReference>
<dbReference type="PANTHER" id="PTHR11136:SF0">
    <property type="entry name" value="DIHYDROFOLATE SYNTHETASE-RELATED"/>
    <property type="match status" value="1"/>
</dbReference>
<reference evidence="13" key="1">
    <citation type="submission" date="2010-05" db="EMBL/GenBank/DDBJ databases">
        <title>The complete genome of Truepera radiovictris DSM 17093.</title>
        <authorList>
            <consortium name="US DOE Joint Genome Institute (JGI-PGF)"/>
            <person name="Lucas S."/>
            <person name="Copeland A."/>
            <person name="Lapidus A."/>
            <person name="Glavina del Rio T."/>
            <person name="Dalin E."/>
            <person name="Tice H."/>
            <person name="Bruce D."/>
            <person name="Goodwin L."/>
            <person name="Pitluck S."/>
            <person name="Kyrpides N."/>
            <person name="Mavromatis K."/>
            <person name="Ovchinnikova G."/>
            <person name="Munk A.C."/>
            <person name="Detter J.C."/>
            <person name="Han C."/>
            <person name="Tapia R."/>
            <person name="Land M."/>
            <person name="Hauser L."/>
            <person name="Markowitz V."/>
            <person name="Cheng J.-F."/>
            <person name="Hugenholtz P."/>
            <person name="Woyke T."/>
            <person name="Wu D."/>
            <person name="Tindall B."/>
            <person name="Pomrenke H.G."/>
            <person name="Brambilla E."/>
            <person name="Klenk H.-P."/>
            <person name="Eisen J.A."/>
        </authorList>
    </citation>
    <scope>NUCLEOTIDE SEQUENCE [LARGE SCALE GENOMIC DNA]</scope>
    <source>
        <strain evidence="13">DSM 17093 / CIP 108686 / LMG 22925 / RQ-24</strain>
    </source>
</reference>
<comment type="catalytic activity">
    <reaction evidence="9">
        <text>(6S)-5,6,7,8-tetrahydrofolyl-(gamma-L-Glu)(n) + L-glutamate + ATP = (6S)-5,6,7,8-tetrahydrofolyl-(gamma-L-Glu)(n+1) + ADP + phosphate + H(+)</text>
        <dbReference type="Rhea" id="RHEA:10580"/>
        <dbReference type="Rhea" id="RHEA-COMP:14738"/>
        <dbReference type="Rhea" id="RHEA-COMP:14740"/>
        <dbReference type="ChEBI" id="CHEBI:15378"/>
        <dbReference type="ChEBI" id="CHEBI:29985"/>
        <dbReference type="ChEBI" id="CHEBI:30616"/>
        <dbReference type="ChEBI" id="CHEBI:43474"/>
        <dbReference type="ChEBI" id="CHEBI:141005"/>
        <dbReference type="ChEBI" id="CHEBI:456216"/>
        <dbReference type="EC" id="6.3.2.17"/>
    </reaction>
</comment>
<evidence type="ECO:0000256" key="4">
    <source>
        <dbReference type="ARBA" id="ARBA00022723"/>
    </source>
</evidence>
<evidence type="ECO:0000256" key="8">
    <source>
        <dbReference type="ARBA" id="ARBA00030592"/>
    </source>
</evidence>
<dbReference type="RefSeq" id="WP_013178487.1">
    <property type="nucleotide sequence ID" value="NC_014221.1"/>
</dbReference>
<evidence type="ECO:0000259" key="11">
    <source>
        <dbReference type="Pfam" id="PF08245"/>
    </source>
</evidence>
<dbReference type="GO" id="GO:0005737">
    <property type="term" value="C:cytoplasm"/>
    <property type="evidence" value="ECO:0007669"/>
    <property type="project" value="TreeGrafter"/>
</dbReference>